<evidence type="ECO:0000256" key="2">
    <source>
        <dbReference type="ARBA" id="ARBA00022723"/>
    </source>
</evidence>
<gene>
    <name evidence="10" type="ORF">BHQ10_002825</name>
</gene>
<evidence type="ECO:0000256" key="4">
    <source>
        <dbReference type="ARBA" id="ARBA00022833"/>
    </source>
</evidence>
<organism evidence="10 11">
    <name type="scientific">Talaromyces amestolkiae</name>
    <dbReference type="NCBI Taxonomy" id="1196081"/>
    <lineage>
        <taxon>Eukaryota</taxon>
        <taxon>Fungi</taxon>
        <taxon>Dikarya</taxon>
        <taxon>Ascomycota</taxon>
        <taxon>Pezizomycotina</taxon>
        <taxon>Eurotiomycetes</taxon>
        <taxon>Eurotiomycetidae</taxon>
        <taxon>Eurotiales</taxon>
        <taxon>Trichocomaceae</taxon>
        <taxon>Talaromyces</taxon>
        <taxon>Talaromyces sect. Talaromyces</taxon>
    </lineage>
</organism>
<keyword evidence="3 8" id="KW-0210">Decarboxylase</keyword>
<dbReference type="Pfam" id="PF04909">
    <property type="entry name" value="Amidohydro_2"/>
    <property type="match status" value="1"/>
</dbReference>
<comment type="catalytic activity">
    <reaction evidence="6">
        <text>6-methylsalicylate + H(+) = 3-methylphenol + CO2</text>
        <dbReference type="Rhea" id="RHEA:23112"/>
        <dbReference type="ChEBI" id="CHEBI:15378"/>
        <dbReference type="ChEBI" id="CHEBI:16526"/>
        <dbReference type="ChEBI" id="CHEBI:17231"/>
        <dbReference type="ChEBI" id="CHEBI:36658"/>
        <dbReference type="EC" id="4.1.1.52"/>
    </reaction>
    <physiologicalReaction direction="left-to-right" evidence="6">
        <dbReference type="Rhea" id="RHEA:23113"/>
    </physiologicalReaction>
</comment>
<evidence type="ECO:0000256" key="1">
    <source>
        <dbReference type="ARBA" id="ARBA00005871"/>
    </source>
</evidence>
<dbReference type="OrthoDB" id="2832284at2759"/>
<evidence type="ECO:0000256" key="7">
    <source>
        <dbReference type="ARBA" id="ARBA00038889"/>
    </source>
</evidence>
<dbReference type="EC" id="4.1.1.52" evidence="7"/>
<evidence type="ECO:0000256" key="5">
    <source>
        <dbReference type="ARBA" id="ARBA00023239"/>
    </source>
</evidence>
<reference evidence="10 11" key="1">
    <citation type="journal article" date="2017" name="Biotechnol. Biofuels">
        <title>Differential beta-glucosidase expression as a function of carbon source availability in Talaromyces amestolkiae: a genomic and proteomic approach.</title>
        <authorList>
            <person name="de Eugenio L.I."/>
            <person name="Mendez-Liter J.A."/>
            <person name="Nieto-Dominguez M."/>
            <person name="Alonso L."/>
            <person name="Gil-Munoz J."/>
            <person name="Barriuso J."/>
            <person name="Prieto A."/>
            <person name="Martinez M.J."/>
        </authorList>
    </citation>
    <scope>NUCLEOTIDE SEQUENCE [LARGE SCALE GENOMIC DNA]</scope>
    <source>
        <strain evidence="10 11">CIB</strain>
    </source>
</reference>
<evidence type="ECO:0000259" key="9">
    <source>
        <dbReference type="Pfam" id="PF04909"/>
    </source>
</evidence>
<dbReference type="InterPro" id="IPR032465">
    <property type="entry name" value="ACMSD"/>
</dbReference>
<dbReference type="EMBL" id="MIKG01000004">
    <property type="protein sequence ID" value="RAO66813.1"/>
    <property type="molecule type" value="Genomic_DNA"/>
</dbReference>
<accession>A0A364KTE2</accession>
<dbReference type="GO" id="GO:0016787">
    <property type="term" value="F:hydrolase activity"/>
    <property type="evidence" value="ECO:0007669"/>
    <property type="project" value="InterPro"/>
</dbReference>
<dbReference type="GO" id="GO:0019748">
    <property type="term" value="P:secondary metabolic process"/>
    <property type="evidence" value="ECO:0007669"/>
    <property type="project" value="TreeGrafter"/>
</dbReference>
<sequence length="323" mass="35798">MSGKIDVHHHYYPPTFTAALERAGGDPSGWFVPTWTLEADKEINAACGTGTTILSMTAPGACIEKKPTAAAKLAREANEFAAAIRDAEPKSYGFFASLPSLLDTRESLEEIAHGLDVLKADGVILFTRYGEDNHYLGHPDFHPIWEELNRRKAVVFVHPTHAVDTNLVNKNLPQPMFDYPHETGRTAMDLITSGNLRRYPDVKIILSHAGGTLPYLINRAAGMLPYTPDDIGLSAQEIIDEARKFYYDTALSTSHETLDLLYKVAGADHVLFGCDFPNAPVPSIHFFRDLFDTYKVDGSRDQVDVTRRNALKILSGLRERLAS</sequence>
<dbReference type="PANTHER" id="PTHR21240:SF29">
    <property type="entry name" value="AMIDOHYDROLASE-RELATED DOMAIN-CONTAINING PROTEIN"/>
    <property type="match status" value="1"/>
</dbReference>
<dbReference type="RefSeq" id="XP_040731329.1">
    <property type="nucleotide sequence ID" value="XM_040875013.1"/>
</dbReference>
<dbReference type="InterPro" id="IPR032466">
    <property type="entry name" value="Metal_Hydrolase"/>
</dbReference>
<dbReference type="GeneID" id="63792041"/>
<dbReference type="GO" id="GO:0047596">
    <property type="term" value="F:6-methylsalicylate decarboxylase activity"/>
    <property type="evidence" value="ECO:0007669"/>
    <property type="project" value="UniProtKB-EC"/>
</dbReference>
<evidence type="ECO:0000256" key="8">
    <source>
        <dbReference type="RuleBase" id="RU366045"/>
    </source>
</evidence>
<evidence type="ECO:0000256" key="6">
    <source>
        <dbReference type="ARBA" id="ARBA00036832"/>
    </source>
</evidence>
<dbReference type="Gene3D" id="3.20.20.140">
    <property type="entry name" value="Metal-dependent hydrolases"/>
    <property type="match status" value="1"/>
</dbReference>
<comment type="similarity">
    <text evidence="1">Belongs to the metallo-dependent hydrolases superfamily. ACMSD family.</text>
</comment>
<feature type="domain" description="Amidohydrolase-related" evidence="9">
    <location>
        <begin position="5"/>
        <end position="314"/>
    </location>
</feature>
<dbReference type="InterPro" id="IPR006680">
    <property type="entry name" value="Amidohydro-rel"/>
</dbReference>
<comment type="caution">
    <text evidence="10">The sequence shown here is derived from an EMBL/GenBank/DDBJ whole genome shotgun (WGS) entry which is preliminary data.</text>
</comment>
<keyword evidence="5 8" id="KW-0456">Lyase</keyword>
<keyword evidence="11" id="KW-1185">Reference proteome</keyword>
<evidence type="ECO:0000313" key="11">
    <source>
        <dbReference type="Proteomes" id="UP000249363"/>
    </source>
</evidence>
<dbReference type="PANTHER" id="PTHR21240">
    <property type="entry name" value="2-AMINO-3-CARBOXYLMUCONATE-6-SEMIALDEHYDE DECARBOXYLASE"/>
    <property type="match status" value="1"/>
</dbReference>
<dbReference type="GO" id="GO:0046872">
    <property type="term" value="F:metal ion binding"/>
    <property type="evidence" value="ECO:0007669"/>
    <property type="project" value="UniProtKB-KW"/>
</dbReference>
<dbReference type="Proteomes" id="UP000249363">
    <property type="component" value="Unassembled WGS sequence"/>
</dbReference>
<name>A0A364KTE2_TALAM</name>
<dbReference type="STRING" id="1196081.A0A364KTE2"/>
<dbReference type="SUPFAM" id="SSF51556">
    <property type="entry name" value="Metallo-dependent hydrolases"/>
    <property type="match status" value="1"/>
</dbReference>
<evidence type="ECO:0000256" key="3">
    <source>
        <dbReference type="ARBA" id="ARBA00022793"/>
    </source>
</evidence>
<proteinExistence type="inferred from homology"/>
<protein>
    <recommendedName>
        <fullName evidence="7">6-methylsalicylate decarboxylase</fullName>
        <ecNumber evidence="7">4.1.1.52</ecNumber>
    </recommendedName>
</protein>
<dbReference type="AlphaFoldDB" id="A0A364KTE2"/>
<keyword evidence="2" id="KW-0479">Metal-binding</keyword>
<evidence type="ECO:0000313" key="10">
    <source>
        <dbReference type="EMBL" id="RAO66813.1"/>
    </source>
</evidence>
<keyword evidence="4" id="KW-0862">Zinc</keyword>
<dbReference type="GO" id="GO:0005829">
    <property type="term" value="C:cytosol"/>
    <property type="evidence" value="ECO:0007669"/>
    <property type="project" value="TreeGrafter"/>
</dbReference>